<name>A0A2P8FIE3_9BACT</name>
<protein>
    <submittedName>
        <fullName evidence="2">Uncharacterized protein</fullName>
    </submittedName>
</protein>
<keyword evidence="1" id="KW-1133">Transmembrane helix</keyword>
<gene>
    <name evidence="2" type="ORF">CLV42_12320</name>
</gene>
<sequence>MSNEKHSNSWIGKLDELESLPGEAPLDKVAAWDRLHQRMDGKKIKKRGAWYWAAACLFLAVIGLLLLKLERKGNFPPPASYVANPYKKKMQEKESDIKETPVIVKSPAVPTPMDSPTGKKPLHVKEKTPAIISDVATILPPIIKAIPHPDTMLAETTTVAAAPKKMRVVHINDVGGDVIGNAYVYPEHKQFKIGLSGPAGFASQIVADKTQKTTLSPKN</sequence>
<evidence type="ECO:0000313" key="2">
    <source>
        <dbReference type="EMBL" id="PSL21466.1"/>
    </source>
</evidence>
<keyword evidence="3" id="KW-1185">Reference proteome</keyword>
<dbReference type="OrthoDB" id="665348at2"/>
<comment type="caution">
    <text evidence="2">The sequence shown here is derived from an EMBL/GenBank/DDBJ whole genome shotgun (WGS) entry which is preliminary data.</text>
</comment>
<reference evidence="2 3" key="1">
    <citation type="submission" date="2018-03" db="EMBL/GenBank/DDBJ databases">
        <title>Genomic Encyclopedia of Archaeal and Bacterial Type Strains, Phase II (KMG-II): from individual species to whole genera.</title>
        <authorList>
            <person name="Goeker M."/>
        </authorList>
    </citation>
    <scope>NUCLEOTIDE SEQUENCE [LARGE SCALE GENOMIC DNA]</scope>
    <source>
        <strain evidence="2 3">DSM 18107</strain>
    </source>
</reference>
<accession>A0A2P8FIE3</accession>
<organism evidence="2 3">
    <name type="scientific">Chitinophaga ginsengisoli</name>
    <dbReference type="NCBI Taxonomy" id="363837"/>
    <lineage>
        <taxon>Bacteria</taxon>
        <taxon>Pseudomonadati</taxon>
        <taxon>Bacteroidota</taxon>
        <taxon>Chitinophagia</taxon>
        <taxon>Chitinophagales</taxon>
        <taxon>Chitinophagaceae</taxon>
        <taxon>Chitinophaga</taxon>
    </lineage>
</organism>
<evidence type="ECO:0000313" key="3">
    <source>
        <dbReference type="Proteomes" id="UP000240978"/>
    </source>
</evidence>
<keyword evidence="1" id="KW-0472">Membrane</keyword>
<proteinExistence type="predicted"/>
<dbReference type="EMBL" id="PYGK01000023">
    <property type="protein sequence ID" value="PSL21466.1"/>
    <property type="molecule type" value="Genomic_DNA"/>
</dbReference>
<dbReference type="AlphaFoldDB" id="A0A2P8FIE3"/>
<dbReference type="RefSeq" id="WP_106606002.1">
    <property type="nucleotide sequence ID" value="NZ_PYGK01000023.1"/>
</dbReference>
<evidence type="ECO:0000256" key="1">
    <source>
        <dbReference type="SAM" id="Phobius"/>
    </source>
</evidence>
<keyword evidence="1" id="KW-0812">Transmembrane</keyword>
<dbReference type="Proteomes" id="UP000240978">
    <property type="component" value="Unassembled WGS sequence"/>
</dbReference>
<feature type="transmembrane region" description="Helical" evidence="1">
    <location>
        <begin position="49"/>
        <end position="67"/>
    </location>
</feature>